<feature type="chain" id="PRO_5008646190" description="Cytochrome c family protein" evidence="1">
    <location>
        <begin position="20"/>
        <end position="479"/>
    </location>
</feature>
<evidence type="ECO:0000313" key="2">
    <source>
        <dbReference type="EMBL" id="OCQ21152.1"/>
    </source>
</evidence>
<evidence type="ECO:0000313" key="3">
    <source>
        <dbReference type="Proteomes" id="UP000093366"/>
    </source>
</evidence>
<dbReference type="RefSeq" id="WP_065790522.1">
    <property type="nucleotide sequence ID" value="NZ_MAUJ01000003.1"/>
</dbReference>
<name>A0A1C0TQD3_9GAMM</name>
<keyword evidence="1" id="KW-0732">Signal</keyword>
<protein>
    <recommendedName>
        <fullName evidence="4">Cytochrome c family protein</fullName>
    </recommendedName>
</protein>
<dbReference type="Proteomes" id="UP000093366">
    <property type="component" value="Unassembled WGS sequence"/>
</dbReference>
<reference evidence="3" key="1">
    <citation type="submission" date="2016-07" db="EMBL/GenBank/DDBJ databases">
        <authorList>
            <person name="Florea S."/>
            <person name="Webb J.S."/>
            <person name="Jaromczyk J."/>
            <person name="Schardl C.L."/>
        </authorList>
    </citation>
    <scope>NUCLEOTIDE SEQUENCE [LARGE SCALE GENOMIC DNA]</scope>
    <source>
        <strain evidence="3">IPB1</strain>
    </source>
</reference>
<sequence length="479" mass="53765">MLRLGSSLLLFGIAFSCSAAKPLPNHQLPDVDCKDYASVMKDPSPCFPAAIGGGQVGNDQGFLTYSLKQFYAINWPTAEGKTITNPINLNQSYKPFWFNWPSYDANDGDFYLPSDKKRIQKLVNQHCIGSNLPHRFQALHDNTPLLVISPSENPQGQVLYDRQKKPVYYKTHINSAAYHTITRSSENIPLKLPTGSESVSLQKRGAIVLKSAWKLVDRKDPHTYITTPALIVSAHSEYKCELKELALVGLHVASKMAPLRYSEHFYQYTNATKRTLLNASSWSWATYEHKFNAPTISDLKDLYSSKNTYWSLFNAKSIDFNTATKTCFNSSGDFDMSLKAQAACILNNPLQTDAGITRLKQQNRDIKMEEVSLASCKKCVELDQNGNYVKQCDYLDNTACKPVFDAKKSSYKHLQILSNYILGDVQWVDSRGVPRPIVNNQGEALLRNTALEPFSLDSNCVSCHASAQTGDFMFTLMNR</sequence>
<accession>A0A1C0TQD3</accession>
<organism evidence="2 3">
    <name type="scientific">Pseudoalteromonas luteoviolacea</name>
    <dbReference type="NCBI Taxonomy" id="43657"/>
    <lineage>
        <taxon>Bacteria</taxon>
        <taxon>Pseudomonadati</taxon>
        <taxon>Pseudomonadota</taxon>
        <taxon>Gammaproteobacteria</taxon>
        <taxon>Alteromonadales</taxon>
        <taxon>Pseudoalteromonadaceae</taxon>
        <taxon>Pseudoalteromonas</taxon>
    </lineage>
</organism>
<dbReference type="PROSITE" id="PS51257">
    <property type="entry name" value="PROKAR_LIPOPROTEIN"/>
    <property type="match status" value="1"/>
</dbReference>
<dbReference type="EMBL" id="MAUJ01000003">
    <property type="protein sequence ID" value="OCQ21152.1"/>
    <property type="molecule type" value="Genomic_DNA"/>
</dbReference>
<gene>
    <name evidence="2" type="ORF">A7985_10990</name>
</gene>
<dbReference type="OrthoDB" id="280897at2"/>
<dbReference type="AlphaFoldDB" id="A0A1C0TQD3"/>
<proteinExistence type="predicted"/>
<evidence type="ECO:0008006" key="4">
    <source>
        <dbReference type="Google" id="ProtNLM"/>
    </source>
</evidence>
<evidence type="ECO:0000256" key="1">
    <source>
        <dbReference type="SAM" id="SignalP"/>
    </source>
</evidence>
<comment type="caution">
    <text evidence="2">The sequence shown here is derived from an EMBL/GenBank/DDBJ whole genome shotgun (WGS) entry which is preliminary data.</text>
</comment>
<feature type="signal peptide" evidence="1">
    <location>
        <begin position="1"/>
        <end position="19"/>
    </location>
</feature>